<dbReference type="SMART" id="SM00842">
    <property type="entry name" value="FtsA"/>
    <property type="match status" value="1"/>
</dbReference>
<dbReference type="PANTHER" id="PTHR32432:SF3">
    <property type="entry name" value="ETHANOLAMINE UTILIZATION PROTEIN EUTJ"/>
    <property type="match status" value="1"/>
</dbReference>
<accession>A0AAX2E8F4</accession>
<dbReference type="EMBL" id="CP008876">
    <property type="protein sequence ID" value="AIF67128.1"/>
    <property type="molecule type" value="Genomic_DNA"/>
</dbReference>
<reference evidence="3 5" key="2">
    <citation type="submission" date="2016-10" db="EMBL/GenBank/DDBJ databases">
        <authorList>
            <person name="Varghese N."/>
            <person name="Submissions S."/>
        </authorList>
    </citation>
    <scope>NUCLEOTIDE SEQUENCE [LARGE SCALE GENOMIC DNA]</scope>
    <source>
        <strain evidence="3 5">DSM 21619</strain>
    </source>
</reference>
<dbReference type="CDD" id="cd24004">
    <property type="entry name" value="ASKHA_NBD_PilM-like"/>
    <property type="match status" value="1"/>
</dbReference>
<name>A0A075LRN8_9BACI</name>
<dbReference type="RefSeq" id="WP_038562292.1">
    <property type="nucleotide sequence ID" value="NZ_CP008876.1"/>
</dbReference>
<dbReference type="HOGENOM" id="CLU_010661_1_0_9"/>
<dbReference type="InterPro" id="IPR043129">
    <property type="entry name" value="ATPase_NBD"/>
</dbReference>
<dbReference type="GeneID" id="34220279"/>
<evidence type="ECO:0000259" key="1">
    <source>
        <dbReference type="SMART" id="SM00842"/>
    </source>
</evidence>
<dbReference type="Proteomes" id="UP000199735">
    <property type="component" value="Unassembled WGS sequence"/>
</dbReference>
<dbReference type="SUPFAM" id="SSF53067">
    <property type="entry name" value="Actin-like ATPase domain"/>
    <property type="match status" value="2"/>
</dbReference>
<dbReference type="Gene3D" id="3.30.420.40">
    <property type="match status" value="2"/>
</dbReference>
<dbReference type="EMBL" id="FOCD01000001">
    <property type="protein sequence ID" value="SEM42997.1"/>
    <property type="molecule type" value="Genomic_DNA"/>
</dbReference>
<evidence type="ECO:0000313" key="3">
    <source>
        <dbReference type="EMBL" id="SEM42997.1"/>
    </source>
</evidence>
<gene>
    <name evidence="2" type="ORF">GZ22_11040</name>
    <name evidence="3" type="ORF">SAMN04489762_0034</name>
</gene>
<dbReference type="Proteomes" id="UP000027980">
    <property type="component" value="Chromosome"/>
</dbReference>
<sequence>MKERIFALDIGTRSVVGMLLEEDAGIYTLIDYEIIEHDERSMLDGQIHDVVAVAQVIMEVKVKLEEKHGQLHKVCVAAAGRSLQTKRIRMQHSIAERGVLDREQVQHLELSAVQQAQYEIAQSKDKSTDYYCVGYSVLHYQLDEQEIGSLIDQQGNEASVEIIATFLPKVVVESLLSALKRSNLEMDALTLEPIAAISVLIPPSMRRLNVALVDIGAGTSDIAITNEGTITAYGMVPKAGDEITEAISDHYLLDFHVAEAAKRDWAEKGTITTMDILGFEQQLEADQVEQDIGHAVEKLAEAIAGSIIQLNAVAPKAVMLVGGGSQTPGLAVRLAKRLQLPENRVAIRGTEAIQPLAKTDNVPSGPAFITPIGIALAAKQNPVHYVSIIVNGRVIRLFDMKKLTIGDALLAAGIQVARLYGKPGAACMITFQGKALTLPGTLGQAPTIRLNQQTASLDSSIKDGDTLDVEAGVDGLPAQVSVSDITGDLDPITVFYNGRPYQMKQQLLVNGQPAHPTRQLKDRDEITLQRTTTIEHFLHEQQLPLPALPDDMEYEVYINDKLMSIDSFSQVFTINEIPARLRDQVNDGDSIRIAERKSPTASELISHLQTEKQTSLTVEFNGKTLKLTPPAAQLYSGEKPLEHEERIPSGARLQMRVSTDQFIIQDIFRFVDIDLTKISGNFQLYKNGDKASFHDPLSPHDKIELTT</sequence>
<dbReference type="KEGG" id="tap:GZ22_11040"/>
<dbReference type="PANTHER" id="PTHR32432">
    <property type="entry name" value="CELL DIVISION PROTEIN FTSA-RELATED"/>
    <property type="match status" value="1"/>
</dbReference>
<dbReference type="InterPro" id="IPR050696">
    <property type="entry name" value="FtsA/MreB"/>
</dbReference>
<dbReference type="GO" id="GO:0051301">
    <property type="term" value="P:cell division"/>
    <property type="evidence" value="ECO:0007669"/>
    <property type="project" value="UniProtKB-KW"/>
</dbReference>
<organism evidence="2 4">
    <name type="scientific">Terribacillus saccharophilus</name>
    <dbReference type="NCBI Taxonomy" id="361277"/>
    <lineage>
        <taxon>Bacteria</taxon>
        <taxon>Bacillati</taxon>
        <taxon>Bacillota</taxon>
        <taxon>Bacilli</taxon>
        <taxon>Bacillales</taxon>
        <taxon>Bacillaceae</taxon>
        <taxon>Terribacillus</taxon>
    </lineage>
</organism>
<evidence type="ECO:0000313" key="2">
    <source>
        <dbReference type="EMBL" id="AIF67128.1"/>
    </source>
</evidence>
<protein>
    <submittedName>
        <fullName evidence="2 3">Cell division protein</fullName>
    </submittedName>
</protein>
<dbReference type="InterPro" id="IPR003494">
    <property type="entry name" value="SHS2_FtsA"/>
</dbReference>
<dbReference type="AlphaFoldDB" id="A0A075LRN8"/>
<dbReference type="InterPro" id="IPR005883">
    <property type="entry name" value="PilM"/>
</dbReference>
<keyword evidence="2" id="KW-0131">Cell cycle</keyword>
<evidence type="ECO:0000313" key="5">
    <source>
        <dbReference type="Proteomes" id="UP000199735"/>
    </source>
</evidence>
<dbReference type="Pfam" id="PF11104">
    <property type="entry name" value="PilM_2"/>
    <property type="match status" value="1"/>
</dbReference>
<keyword evidence="2" id="KW-0132">Cell division</keyword>
<feature type="domain" description="SHS2" evidence="1">
    <location>
        <begin position="5"/>
        <end position="200"/>
    </location>
</feature>
<accession>A0A075LRN8</accession>
<reference evidence="2 4" key="1">
    <citation type="submission" date="2014-07" db="EMBL/GenBank/DDBJ databases">
        <title>Complete genome sequence of a moderately halophilic bacterium Terribacillus aidingensis MP602, isolated from Cryptomeria fortunei in Tianmu mountain in China.</title>
        <authorList>
            <person name="Wang Y."/>
            <person name="Lu P."/>
            <person name="Zhang L."/>
        </authorList>
    </citation>
    <scope>NUCLEOTIDE SEQUENCE [LARGE SCALE GENOMIC DNA]</scope>
    <source>
        <strain evidence="2 4">MP602</strain>
    </source>
</reference>
<proteinExistence type="predicted"/>
<evidence type="ECO:0000313" key="4">
    <source>
        <dbReference type="Proteomes" id="UP000027980"/>
    </source>
</evidence>